<proteinExistence type="predicted"/>
<dbReference type="EMBL" id="FNCA01000006">
    <property type="protein sequence ID" value="SDG06589.1"/>
    <property type="molecule type" value="Genomic_DNA"/>
</dbReference>
<feature type="transmembrane region" description="Helical" evidence="1">
    <location>
        <begin position="67"/>
        <end position="87"/>
    </location>
</feature>
<sequence length="123" mass="13704">MNLLIAASGLLLVALCILHIVFGEKNYFNTKEKRGIAGYVPYHQISVVMFLEGVGMIYSAINFNMQIPVFILLLILASLTTFVVICIKEKEEETIKDSMPQLILFGIVLLLIVLGFSQELPVT</sequence>
<dbReference type="OrthoDB" id="125873at2157"/>
<evidence type="ECO:0008006" key="4">
    <source>
        <dbReference type="Google" id="ProtNLM"/>
    </source>
</evidence>
<evidence type="ECO:0000313" key="3">
    <source>
        <dbReference type="Proteomes" id="UP000199259"/>
    </source>
</evidence>
<gene>
    <name evidence="2" type="ORF">SAMN04488589_2103</name>
</gene>
<name>A0A7Z7AXR3_9EURY</name>
<keyword evidence="1" id="KW-1133">Transmembrane helix</keyword>
<dbReference type="RefSeq" id="WP_154717850.1">
    <property type="nucleotide sequence ID" value="NZ_FNCA01000006.1"/>
</dbReference>
<protein>
    <recommendedName>
        <fullName evidence="4">DoxX-like family protein</fullName>
    </recommendedName>
</protein>
<organism evidence="2 3">
    <name type="scientific">Methanolobus vulcani</name>
    <dbReference type="NCBI Taxonomy" id="38026"/>
    <lineage>
        <taxon>Archaea</taxon>
        <taxon>Methanobacteriati</taxon>
        <taxon>Methanobacteriota</taxon>
        <taxon>Stenosarchaea group</taxon>
        <taxon>Methanomicrobia</taxon>
        <taxon>Methanosarcinales</taxon>
        <taxon>Methanosarcinaceae</taxon>
        <taxon>Methanolobus</taxon>
    </lineage>
</organism>
<dbReference type="Proteomes" id="UP000199259">
    <property type="component" value="Unassembled WGS sequence"/>
</dbReference>
<accession>A0A7Z7AXR3</accession>
<keyword evidence="1" id="KW-0472">Membrane</keyword>
<evidence type="ECO:0000256" key="1">
    <source>
        <dbReference type="SAM" id="Phobius"/>
    </source>
</evidence>
<comment type="caution">
    <text evidence="2">The sequence shown here is derived from an EMBL/GenBank/DDBJ whole genome shotgun (WGS) entry which is preliminary data.</text>
</comment>
<reference evidence="2 3" key="1">
    <citation type="submission" date="2016-10" db="EMBL/GenBank/DDBJ databases">
        <authorList>
            <person name="Varghese N."/>
            <person name="Submissions S."/>
        </authorList>
    </citation>
    <scope>NUCLEOTIDE SEQUENCE [LARGE SCALE GENOMIC DNA]</scope>
    <source>
        <strain evidence="2 3">PL 12/M</strain>
    </source>
</reference>
<dbReference type="AlphaFoldDB" id="A0A7Z7AXR3"/>
<evidence type="ECO:0000313" key="2">
    <source>
        <dbReference type="EMBL" id="SDG06589.1"/>
    </source>
</evidence>
<keyword evidence="1" id="KW-0812">Transmembrane</keyword>
<keyword evidence="3" id="KW-1185">Reference proteome</keyword>
<feature type="transmembrane region" description="Helical" evidence="1">
    <location>
        <begin position="99"/>
        <end position="117"/>
    </location>
</feature>